<keyword evidence="2" id="KW-1185">Reference proteome</keyword>
<gene>
    <name evidence="1" type="ORF">PXEA_LOCUS20317</name>
</gene>
<accession>A0A3S5A3Q5</accession>
<name>A0A3S5A3Q5_9PLAT</name>
<evidence type="ECO:0000313" key="2">
    <source>
        <dbReference type="Proteomes" id="UP000784294"/>
    </source>
</evidence>
<evidence type="ECO:0000313" key="1">
    <source>
        <dbReference type="EMBL" id="VEL26877.1"/>
    </source>
</evidence>
<dbReference type="AlphaFoldDB" id="A0A3S5A3Q5"/>
<organism evidence="1 2">
    <name type="scientific">Protopolystoma xenopodis</name>
    <dbReference type="NCBI Taxonomy" id="117903"/>
    <lineage>
        <taxon>Eukaryota</taxon>
        <taxon>Metazoa</taxon>
        <taxon>Spiralia</taxon>
        <taxon>Lophotrochozoa</taxon>
        <taxon>Platyhelminthes</taxon>
        <taxon>Monogenea</taxon>
        <taxon>Polyopisthocotylea</taxon>
        <taxon>Polystomatidea</taxon>
        <taxon>Polystomatidae</taxon>
        <taxon>Protopolystoma</taxon>
    </lineage>
</organism>
<reference evidence="1" key="1">
    <citation type="submission" date="2018-11" db="EMBL/GenBank/DDBJ databases">
        <authorList>
            <consortium name="Pathogen Informatics"/>
        </authorList>
    </citation>
    <scope>NUCLEOTIDE SEQUENCE</scope>
</reference>
<dbReference type="EMBL" id="CAAALY010083386">
    <property type="protein sequence ID" value="VEL26877.1"/>
    <property type="molecule type" value="Genomic_DNA"/>
</dbReference>
<sequence length="71" mass="7808">MADAVNAILSLVELHPPAMVLSLAAASFRVGMCRRFRPHWMKYSFANDTDLAFPLGAVESGSDGHERMSWA</sequence>
<proteinExistence type="predicted"/>
<dbReference type="Proteomes" id="UP000784294">
    <property type="component" value="Unassembled WGS sequence"/>
</dbReference>
<protein>
    <submittedName>
        <fullName evidence="1">Uncharacterized protein</fullName>
    </submittedName>
</protein>
<comment type="caution">
    <text evidence="1">The sequence shown here is derived from an EMBL/GenBank/DDBJ whole genome shotgun (WGS) entry which is preliminary data.</text>
</comment>